<accession>A0A5C6DR95</accession>
<reference evidence="1 2" key="1">
    <citation type="submission" date="2019-02" db="EMBL/GenBank/DDBJ databases">
        <title>Deep-cultivation of Planctomycetes and their phenomic and genomic characterization uncovers novel biology.</title>
        <authorList>
            <person name="Wiegand S."/>
            <person name="Jogler M."/>
            <person name="Boedeker C."/>
            <person name="Pinto D."/>
            <person name="Vollmers J."/>
            <person name="Rivas-Marin E."/>
            <person name="Kohn T."/>
            <person name="Peeters S.H."/>
            <person name="Heuer A."/>
            <person name="Rast P."/>
            <person name="Oberbeckmann S."/>
            <person name="Bunk B."/>
            <person name="Jeske O."/>
            <person name="Meyerdierks A."/>
            <person name="Storesund J.E."/>
            <person name="Kallscheuer N."/>
            <person name="Luecker S."/>
            <person name="Lage O.M."/>
            <person name="Pohl T."/>
            <person name="Merkel B.J."/>
            <person name="Hornburger P."/>
            <person name="Mueller R.-W."/>
            <person name="Bruemmer F."/>
            <person name="Labrenz M."/>
            <person name="Spormann A.M."/>
            <person name="Op Den Camp H."/>
            <person name="Overmann J."/>
            <person name="Amann R."/>
            <person name="Jetten M.S.M."/>
            <person name="Mascher T."/>
            <person name="Medema M.H."/>
            <person name="Devos D.P."/>
            <person name="Kaster A.-K."/>
            <person name="Ovreas L."/>
            <person name="Rohde M."/>
            <person name="Galperin M.Y."/>
            <person name="Jogler C."/>
        </authorList>
    </citation>
    <scope>NUCLEOTIDE SEQUENCE [LARGE SCALE GENOMIC DNA]</scope>
    <source>
        <strain evidence="1 2">Poly41</strain>
    </source>
</reference>
<organism evidence="1 2">
    <name type="scientific">Novipirellula artificiosorum</name>
    <dbReference type="NCBI Taxonomy" id="2528016"/>
    <lineage>
        <taxon>Bacteria</taxon>
        <taxon>Pseudomonadati</taxon>
        <taxon>Planctomycetota</taxon>
        <taxon>Planctomycetia</taxon>
        <taxon>Pirellulales</taxon>
        <taxon>Pirellulaceae</taxon>
        <taxon>Novipirellula</taxon>
    </lineage>
</organism>
<proteinExistence type="predicted"/>
<name>A0A5C6DR95_9BACT</name>
<sequence>MSFFETRTILAGSPITAIRGETLEACAMALATCKTEPGSETGYKKFILLRELNSEDPWSIFLASYDPDGDGGVTVERMNND</sequence>
<keyword evidence="2" id="KW-1185">Reference proteome</keyword>
<comment type="caution">
    <text evidence="1">The sequence shown here is derived from an EMBL/GenBank/DDBJ whole genome shotgun (WGS) entry which is preliminary data.</text>
</comment>
<dbReference type="AlphaFoldDB" id="A0A5C6DR95"/>
<evidence type="ECO:0000313" key="2">
    <source>
        <dbReference type="Proteomes" id="UP000319143"/>
    </source>
</evidence>
<dbReference type="RefSeq" id="WP_146527614.1">
    <property type="nucleotide sequence ID" value="NZ_SJPV01000005.1"/>
</dbReference>
<gene>
    <name evidence="1" type="ORF">Poly41_34080</name>
</gene>
<protein>
    <submittedName>
        <fullName evidence="1">Uncharacterized protein</fullName>
    </submittedName>
</protein>
<evidence type="ECO:0000313" key="1">
    <source>
        <dbReference type="EMBL" id="TWU37279.1"/>
    </source>
</evidence>
<dbReference type="EMBL" id="SJPV01000005">
    <property type="protein sequence ID" value="TWU37279.1"/>
    <property type="molecule type" value="Genomic_DNA"/>
</dbReference>
<dbReference type="Proteomes" id="UP000319143">
    <property type="component" value="Unassembled WGS sequence"/>
</dbReference>